<dbReference type="Proteomes" id="UP001069047">
    <property type="component" value="Unassembled WGS sequence"/>
</dbReference>
<reference evidence="2" key="3">
    <citation type="submission" date="2024-02" db="EMBL/GenBank/DDBJ databases">
        <authorList>
            <person name="Choi B."/>
        </authorList>
    </citation>
    <scope>NUCLEOTIDE SEQUENCE</scope>
    <source>
        <strain evidence="2">UMB1016</strain>
    </source>
</reference>
<proteinExistence type="predicted"/>
<dbReference type="EMBL" id="JAOTMY010000001">
    <property type="protein sequence ID" value="MCY3086767.1"/>
    <property type="molecule type" value="Genomic_DNA"/>
</dbReference>
<protein>
    <submittedName>
        <fullName evidence="1">Uncharacterized protein</fullName>
    </submittedName>
</protein>
<name>A0A9Q4DBV1_9LACT</name>
<dbReference type="AlphaFoldDB" id="A0A9Q4DBV1"/>
<accession>A0A9Q4DBV1</accession>
<evidence type="ECO:0000313" key="4">
    <source>
        <dbReference type="Proteomes" id="UP001069047"/>
    </source>
</evidence>
<gene>
    <name evidence="2" type="ORF">DBT44_0001655</name>
    <name evidence="1" type="ORF">ODY61_01405</name>
</gene>
<evidence type="ECO:0000313" key="2">
    <source>
        <dbReference type="EMBL" id="WWC55031.1"/>
    </source>
</evidence>
<dbReference type="RefSeq" id="WP_168163195.1">
    <property type="nucleotide sequence ID" value="NZ_CAJHLJ010000013.1"/>
</dbReference>
<dbReference type="EMBL" id="CP145132">
    <property type="protein sequence ID" value="WWC55031.1"/>
    <property type="molecule type" value="Genomic_DNA"/>
</dbReference>
<evidence type="ECO:0000313" key="3">
    <source>
        <dbReference type="Proteomes" id="UP000250354"/>
    </source>
</evidence>
<reference evidence="2 3" key="1">
    <citation type="journal article" date="2020" name="J. Bacteriol.">
        <title>Aerococcus urinae Isolated from Women with Lower Urinary Tract Symptoms: In Vitro Aggregation and Genome Analysis.</title>
        <authorList>
            <person name="Hilt E.E."/>
            <person name="Putonti C."/>
            <person name="Thomas-White K."/>
            <person name="Lewis A.L."/>
            <person name="Visick K.L."/>
            <person name="Gilbert N.M."/>
            <person name="Wolfe A.J."/>
        </authorList>
    </citation>
    <scope>NUCLEOTIDE SEQUENCE [LARGE SCALE GENOMIC DNA]</scope>
    <source>
        <strain evidence="2 3">UMB1016</strain>
    </source>
</reference>
<reference evidence="1" key="2">
    <citation type="submission" date="2022-09" db="EMBL/GenBank/DDBJ databases">
        <title>Aerococcus urinae taxonomy study.</title>
        <authorList>
            <person name="Christensen J."/>
            <person name="Senneby E."/>
        </authorList>
    </citation>
    <scope>NUCLEOTIDE SEQUENCE</scope>
    <source>
        <strain evidence="1">LUND-41-B12</strain>
    </source>
</reference>
<dbReference type="Proteomes" id="UP000250354">
    <property type="component" value="Chromosome"/>
</dbReference>
<evidence type="ECO:0000313" key="1">
    <source>
        <dbReference type="EMBL" id="MCY3086767.1"/>
    </source>
</evidence>
<organism evidence="1 4">
    <name type="scientific">Aerococcus mictus</name>
    <dbReference type="NCBI Taxonomy" id="2976810"/>
    <lineage>
        <taxon>Bacteria</taxon>
        <taxon>Bacillati</taxon>
        <taxon>Bacillota</taxon>
        <taxon>Bacilli</taxon>
        <taxon>Lactobacillales</taxon>
        <taxon>Aerococcaceae</taxon>
        <taxon>Aerococcus</taxon>
    </lineage>
</organism>
<keyword evidence="3" id="KW-1185">Reference proteome</keyword>
<sequence>MKTIVVKKKNGKVIKEFSFDDRDEATLFVTENNFWTKRQGFRYEVLGIKKDD</sequence>